<keyword evidence="2" id="KW-0378">Hydrolase</keyword>
<dbReference type="PANTHER" id="PTHR42988:SF2">
    <property type="entry name" value="CYCLIC NUCLEOTIDE PHOSPHODIESTERASE CBUA0032-RELATED"/>
    <property type="match status" value="1"/>
</dbReference>
<evidence type="ECO:0000256" key="4">
    <source>
        <dbReference type="ARBA" id="ARBA00025742"/>
    </source>
</evidence>
<dbReference type="PANTHER" id="PTHR42988">
    <property type="entry name" value="PHOSPHOHYDROLASE"/>
    <property type="match status" value="1"/>
</dbReference>
<keyword evidence="7" id="KW-1185">Reference proteome</keyword>
<dbReference type="InterPro" id="IPR050884">
    <property type="entry name" value="CNP_phosphodiesterase-III"/>
</dbReference>
<dbReference type="RefSeq" id="WP_188881565.1">
    <property type="nucleotide sequence ID" value="NZ_BMOY01000012.1"/>
</dbReference>
<dbReference type="InterPro" id="IPR029052">
    <property type="entry name" value="Metallo-depent_PP-like"/>
</dbReference>
<comment type="similarity">
    <text evidence="4">Belongs to the cyclic nucleotide phosphodiesterase class-III family.</text>
</comment>
<evidence type="ECO:0000256" key="3">
    <source>
        <dbReference type="ARBA" id="ARBA00023004"/>
    </source>
</evidence>
<evidence type="ECO:0000313" key="6">
    <source>
        <dbReference type="EMBL" id="GGJ02951.1"/>
    </source>
</evidence>
<sequence>MRHSHARIAVFSDMHFMAWQDTLAPVEWVEQLEADLADTAALVPQLFVCNGDLTNGKARDYELAMRTIRRHLPHTPCVFTMGNHEYYGYYEDVPFDWDLAQHRFLQYTGMPGLHQVQQRFGLTLIFLSTEGYQPDWHDAGFLTQQTLAWFEAQLHASSPGPVLVWFHQPIDGTVAKSEHTCLVSEALRTILARRPGTVFISGHTHCPMDRDDQFIVDGTTLFVGGGCAFGDAPQSRWIEIADGTLTFRIRDHASRSWLAPWTKIARWENGRWHVV</sequence>
<dbReference type="Proteomes" id="UP000637695">
    <property type="component" value="Unassembled WGS sequence"/>
</dbReference>
<keyword evidence="1" id="KW-0479">Metal-binding</keyword>
<organism evidence="6 7">
    <name type="scientific">Alicyclobacillus cellulosilyticus</name>
    <dbReference type="NCBI Taxonomy" id="1003997"/>
    <lineage>
        <taxon>Bacteria</taxon>
        <taxon>Bacillati</taxon>
        <taxon>Bacillota</taxon>
        <taxon>Bacilli</taxon>
        <taxon>Bacillales</taxon>
        <taxon>Alicyclobacillaceae</taxon>
        <taxon>Alicyclobacillus</taxon>
    </lineage>
</organism>
<accession>A0A917K9Q9</accession>
<dbReference type="EMBL" id="BMOY01000012">
    <property type="protein sequence ID" value="GGJ02951.1"/>
    <property type="molecule type" value="Genomic_DNA"/>
</dbReference>
<gene>
    <name evidence="6" type="ORF">GCM10010885_10280</name>
</gene>
<feature type="domain" description="Calcineurin-like phosphoesterase" evidence="5">
    <location>
        <begin position="7"/>
        <end position="207"/>
    </location>
</feature>
<dbReference type="InterPro" id="IPR004843">
    <property type="entry name" value="Calcineurin-like_PHP"/>
</dbReference>
<evidence type="ECO:0000256" key="2">
    <source>
        <dbReference type="ARBA" id="ARBA00022801"/>
    </source>
</evidence>
<keyword evidence="3" id="KW-0408">Iron</keyword>
<evidence type="ECO:0000259" key="5">
    <source>
        <dbReference type="Pfam" id="PF00149"/>
    </source>
</evidence>
<evidence type="ECO:0000313" key="7">
    <source>
        <dbReference type="Proteomes" id="UP000637695"/>
    </source>
</evidence>
<reference evidence="6" key="1">
    <citation type="journal article" date="2014" name="Int. J. Syst. Evol. Microbiol.">
        <title>Complete genome sequence of Corynebacterium casei LMG S-19264T (=DSM 44701T), isolated from a smear-ripened cheese.</title>
        <authorList>
            <consortium name="US DOE Joint Genome Institute (JGI-PGF)"/>
            <person name="Walter F."/>
            <person name="Albersmeier A."/>
            <person name="Kalinowski J."/>
            <person name="Ruckert C."/>
        </authorList>
    </citation>
    <scope>NUCLEOTIDE SEQUENCE</scope>
    <source>
        <strain evidence="6">JCM 18487</strain>
    </source>
</reference>
<dbReference type="AlphaFoldDB" id="A0A917K9Q9"/>
<dbReference type="Pfam" id="PF00149">
    <property type="entry name" value="Metallophos"/>
    <property type="match status" value="1"/>
</dbReference>
<evidence type="ECO:0000256" key="1">
    <source>
        <dbReference type="ARBA" id="ARBA00022723"/>
    </source>
</evidence>
<dbReference type="Gene3D" id="3.60.21.10">
    <property type="match status" value="1"/>
</dbReference>
<proteinExistence type="inferred from homology"/>
<comment type="caution">
    <text evidence="6">The sequence shown here is derived from an EMBL/GenBank/DDBJ whole genome shotgun (WGS) entry which is preliminary data.</text>
</comment>
<dbReference type="GO" id="GO:0016787">
    <property type="term" value="F:hydrolase activity"/>
    <property type="evidence" value="ECO:0007669"/>
    <property type="project" value="UniProtKB-KW"/>
</dbReference>
<name>A0A917K9Q9_9BACL</name>
<reference evidence="6" key="2">
    <citation type="submission" date="2020-09" db="EMBL/GenBank/DDBJ databases">
        <authorList>
            <person name="Sun Q."/>
            <person name="Ohkuma M."/>
        </authorList>
    </citation>
    <scope>NUCLEOTIDE SEQUENCE</scope>
    <source>
        <strain evidence="6">JCM 18487</strain>
    </source>
</reference>
<protein>
    <recommendedName>
        <fullName evidence="5">Calcineurin-like phosphoesterase domain-containing protein</fullName>
    </recommendedName>
</protein>
<dbReference type="GO" id="GO:0046872">
    <property type="term" value="F:metal ion binding"/>
    <property type="evidence" value="ECO:0007669"/>
    <property type="project" value="UniProtKB-KW"/>
</dbReference>
<dbReference type="SUPFAM" id="SSF56300">
    <property type="entry name" value="Metallo-dependent phosphatases"/>
    <property type="match status" value="1"/>
</dbReference>